<dbReference type="GO" id="GO:0071111">
    <property type="term" value="F:cyclic-guanylate-specific phosphodiesterase activity"/>
    <property type="evidence" value="ECO:0007669"/>
    <property type="project" value="UniProtKB-EC"/>
</dbReference>
<organism evidence="4 5">
    <name type="scientific">Aureimonas phyllosphaerae</name>
    <dbReference type="NCBI Taxonomy" id="1166078"/>
    <lineage>
        <taxon>Bacteria</taxon>
        <taxon>Pseudomonadati</taxon>
        <taxon>Pseudomonadota</taxon>
        <taxon>Alphaproteobacteria</taxon>
        <taxon>Hyphomicrobiales</taxon>
        <taxon>Aurantimonadaceae</taxon>
        <taxon>Aureimonas</taxon>
    </lineage>
</organism>
<dbReference type="Proteomes" id="UP000531216">
    <property type="component" value="Unassembled WGS sequence"/>
</dbReference>
<dbReference type="PANTHER" id="PTHR44757">
    <property type="entry name" value="DIGUANYLATE CYCLASE DGCP"/>
    <property type="match status" value="1"/>
</dbReference>
<dbReference type="CDD" id="cd01948">
    <property type="entry name" value="EAL"/>
    <property type="match status" value="1"/>
</dbReference>
<reference evidence="4 5" key="1">
    <citation type="submission" date="2020-08" db="EMBL/GenBank/DDBJ databases">
        <title>Genomic Encyclopedia of Type Strains, Phase IV (KMG-IV): sequencing the most valuable type-strain genomes for metagenomic binning, comparative biology and taxonomic classification.</title>
        <authorList>
            <person name="Goeker M."/>
        </authorList>
    </citation>
    <scope>NUCLEOTIDE SEQUENCE [LARGE SCALE GENOMIC DNA]</scope>
    <source>
        <strain evidence="4 5">DSM 25024</strain>
    </source>
</reference>
<dbReference type="NCBIfam" id="TIGR00254">
    <property type="entry name" value="GGDEF"/>
    <property type="match status" value="1"/>
</dbReference>
<evidence type="ECO:0000313" key="5">
    <source>
        <dbReference type="Proteomes" id="UP000531216"/>
    </source>
</evidence>
<dbReference type="RefSeq" id="WP_183193339.1">
    <property type="nucleotide sequence ID" value="NZ_JACIDO010000040.1"/>
</dbReference>
<dbReference type="PROSITE" id="PS50883">
    <property type="entry name" value="EAL"/>
    <property type="match status" value="1"/>
</dbReference>
<dbReference type="InterPro" id="IPR029787">
    <property type="entry name" value="Nucleotide_cyclase"/>
</dbReference>
<dbReference type="Pfam" id="PF00990">
    <property type="entry name" value="GGDEF"/>
    <property type="match status" value="1"/>
</dbReference>
<dbReference type="InterPro" id="IPR000160">
    <property type="entry name" value="GGDEF_dom"/>
</dbReference>
<dbReference type="PANTHER" id="PTHR44757:SF2">
    <property type="entry name" value="BIOFILM ARCHITECTURE MAINTENANCE PROTEIN MBAA"/>
    <property type="match status" value="1"/>
</dbReference>
<feature type="non-terminal residue" evidence="4">
    <location>
        <position position="1"/>
    </location>
</feature>
<sequence>TDITREIEAQAQAIHLSLHDALTGLPNRVQFQSRLQDAFDEDRLGHMRLAVLCIDLDHFKDINDTFGHAAGDAVLTEVAERLRACLGSGDVAARLGGDEFAVVQSGLNQPLDALALARRIIADLSAPFTVDGRETFIGASVGIAFSDEDGETPNRIMKNADIALYSAKDAGRGVARVFEPFMGMERQARRSLEQDLKQALACGQFEVHYQPLVSLEDERIIGAEALVRWRHPDRGLVPPGDFIPLAEETGLILPIGEWVLHTACSQAAQWPGLTIAVNLSPMQFKHRDLVAVVAEILEATGLPPARLELEITEGVLLHDGAAARDILARLKALGVRIAMDDFGTGYSSLGYLNSFPFDKIKIDKSFIADLTVEKSNAIVRSVIGLGQSLKMVTTAEGVETAEQARFLRREGCQQVQGYFYSRPLPLAEMAALLGAKDQSRVDEVA</sequence>
<accession>A0A7W6BUQ4</accession>
<dbReference type="SUPFAM" id="SSF55073">
    <property type="entry name" value="Nucleotide cyclase"/>
    <property type="match status" value="1"/>
</dbReference>
<dbReference type="Pfam" id="PF00563">
    <property type="entry name" value="EAL"/>
    <property type="match status" value="1"/>
</dbReference>
<dbReference type="Gene3D" id="3.30.70.270">
    <property type="match status" value="1"/>
</dbReference>
<proteinExistence type="predicted"/>
<dbReference type="SMART" id="SM00267">
    <property type="entry name" value="GGDEF"/>
    <property type="match status" value="1"/>
</dbReference>
<feature type="domain" description="EAL" evidence="2">
    <location>
        <begin position="189"/>
        <end position="437"/>
    </location>
</feature>
<dbReference type="FunFam" id="3.30.70.270:FF:000001">
    <property type="entry name" value="Diguanylate cyclase domain protein"/>
    <property type="match status" value="1"/>
</dbReference>
<evidence type="ECO:0000259" key="3">
    <source>
        <dbReference type="PROSITE" id="PS50887"/>
    </source>
</evidence>
<dbReference type="PROSITE" id="PS50887">
    <property type="entry name" value="GGDEF"/>
    <property type="match status" value="1"/>
</dbReference>
<gene>
    <name evidence="4" type="ORF">GGR05_004536</name>
</gene>
<dbReference type="GO" id="GO:0071732">
    <property type="term" value="P:cellular response to nitric oxide"/>
    <property type="evidence" value="ECO:0007669"/>
    <property type="project" value="UniProtKB-ARBA"/>
</dbReference>
<keyword evidence="5" id="KW-1185">Reference proteome</keyword>
<dbReference type="FunFam" id="3.20.20.450:FF:000001">
    <property type="entry name" value="Cyclic di-GMP phosphodiesterase yahA"/>
    <property type="match status" value="1"/>
</dbReference>
<comment type="catalytic activity">
    <reaction evidence="1">
        <text>3',3'-c-di-GMP + H2O = 5'-phosphoguanylyl(3'-&gt;5')guanosine + H(+)</text>
        <dbReference type="Rhea" id="RHEA:24902"/>
        <dbReference type="ChEBI" id="CHEBI:15377"/>
        <dbReference type="ChEBI" id="CHEBI:15378"/>
        <dbReference type="ChEBI" id="CHEBI:58754"/>
        <dbReference type="ChEBI" id="CHEBI:58805"/>
        <dbReference type="EC" id="3.1.4.52"/>
    </reaction>
    <physiologicalReaction direction="left-to-right" evidence="1">
        <dbReference type="Rhea" id="RHEA:24903"/>
    </physiologicalReaction>
</comment>
<name>A0A7W6BUQ4_9HYPH</name>
<dbReference type="InterPro" id="IPR052155">
    <property type="entry name" value="Biofilm_reg_signaling"/>
</dbReference>
<evidence type="ECO:0000313" key="4">
    <source>
        <dbReference type="EMBL" id="MBB3938359.1"/>
    </source>
</evidence>
<protein>
    <submittedName>
        <fullName evidence="4">Diguanylate cyclase (GGDEF)-like protein</fullName>
    </submittedName>
</protein>
<evidence type="ECO:0000259" key="2">
    <source>
        <dbReference type="PROSITE" id="PS50883"/>
    </source>
</evidence>
<dbReference type="InterPro" id="IPR001633">
    <property type="entry name" value="EAL_dom"/>
</dbReference>
<evidence type="ECO:0000256" key="1">
    <source>
        <dbReference type="ARBA" id="ARBA00051114"/>
    </source>
</evidence>
<dbReference type="AlphaFoldDB" id="A0A7W6BUQ4"/>
<dbReference type="EMBL" id="JACIDO010000040">
    <property type="protein sequence ID" value="MBB3938359.1"/>
    <property type="molecule type" value="Genomic_DNA"/>
</dbReference>
<dbReference type="Gene3D" id="3.20.20.450">
    <property type="entry name" value="EAL domain"/>
    <property type="match status" value="1"/>
</dbReference>
<feature type="domain" description="GGDEF" evidence="3">
    <location>
        <begin position="47"/>
        <end position="180"/>
    </location>
</feature>
<dbReference type="SMART" id="SM00052">
    <property type="entry name" value="EAL"/>
    <property type="match status" value="1"/>
</dbReference>
<dbReference type="InterPro" id="IPR043128">
    <property type="entry name" value="Rev_trsase/Diguanyl_cyclase"/>
</dbReference>
<dbReference type="InterPro" id="IPR035919">
    <property type="entry name" value="EAL_sf"/>
</dbReference>
<comment type="caution">
    <text evidence="4">The sequence shown here is derived from an EMBL/GenBank/DDBJ whole genome shotgun (WGS) entry which is preliminary data.</text>
</comment>
<dbReference type="CDD" id="cd01949">
    <property type="entry name" value="GGDEF"/>
    <property type="match status" value="1"/>
</dbReference>
<dbReference type="SUPFAM" id="SSF141868">
    <property type="entry name" value="EAL domain-like"/>
    <property type="match status" value="1"/>
</dbReference>